<dbReference type="CDD" id="cd00161">
    <property type="entry name" value="beta-trefoil_Ricin-like"/>
    <property type="match status" value="1"/>
</dbReference>
<comment type="caution">
    <text evidence="2">The sequence shown here is derived from an EMBL/GenBank/DDBJ whole genome shotgun (WGS) entry which is preliminary data.</text>
</comment>
<gene>
    <name evidence="2" type="ORF">ENUP19_0041G0064</name>
</gene>
<dbReference type="SUPFAM" id="SSF50370">
    <property type="entry name" value="Ricin B-like lectins"/>
    <property type="match status" value="1"/>
</dbReference>
<name>A0ABQ0DA33_9EUKA</name>
<evidence type="ECO:0000313" key="3">
    <source>
        <dbReference type="Proteomes" id="UP001628156"/>
    </source>
</evidence>
<dbReference type="InterPro" id="IPR000772">
    <property type="entry name" value="Ricin_B_lectin"/>
</dbReference>
<sequence>MNGKQLKYQFCPKNFSNFALDICGGGEYRRAPLVIFDNNGNTSQLFYYQDGYLINKKSHLALSASSEDDPERIEVIQSPQRNQAEQLWKIYESNKKGCVIWSVKYPTLCMTVEEGNYSDDTSIILQPYDKSGNQRFVINCK</sequence>
<evidence type="ECO:0000313" key="2">
    <source>
        <dbReference type="EMBL" id="GAB1219718.1"/>
    </source>
</evidence>
<reference evidence="2 3" key="1">
    <citation type="journal article" date="2019" name="PLoS Negl. Trop. Dis.">
        <title>Whole genome sequencing of Entamoeba nuttalli reveals mammalian host-related molecular signatures and a novel octapeptide-repeat surface protein.</title>
        <authorList>
            <person name="Tanaka M."/>
            <person name="Makiuchi T."/>
            <person name="Komiyama T."/>
            <person name="Shiina T."/>
            <person name="Osaki K."/>
            <person name="Tachibana H."/>
        </authorList>
    </citation>
    <scope>NUCLEOTIDE SEQUENCE [LARGE SCALE GENOMIC DNA]</scope>
    <source>
        <strain evidence="2 3">P19-061405</strain>
    </source>
</reference>
<dbReference type="SMART" id="SM00458">
    <property type="entry name" value="RICIN"/>
    <property type="match status" value="1"/>
</dbReference>
<accession>A0ABQ0DA33</accession>
<evidence type="ECO:0000259" key="1">
    <source>
        <dbReference type="SMART" id="SM00458"/>
    </source>
</evidence>
<dbReference type="Pfam" id="PF00652">
    <property type="entry name" value="Ricin_B_lectin"/>
    <property type="match status" value="1"/>
</dbReference>
<keyword evidence="3" id="KW-1185">Reference proteome</keyword>
<dbReference type="Proteomes" id="UP001628156">
    <property type="component" value="Unassembled WGS sequence"/>
</dbReference>
<feature type="domain" description="Ricin B lectin" evidence="1">
    <location>
        <begin position="7"/>
        <end position="139"/>
    </location>
</feature>
<organism evidence="2 3">
    <name type="scientific">Entamoeba nuttalli</name>
    <dbReference type="NCBI Taxonomy" id="412467"/>
    <lineage>
        <taxon>Eukaryota</taxon>
        <taxon>Amoebozoa</taxon>
        <taxon>Evosea</taxon>
        <taxon>Archamoebae</taxon>
        <taxon>Mastigamoebida</taxon>
        <taxon>Entamoebidae</taxon>
        <taxon>Entamoeba</taxon>
    </lineage>
</organism>
<dbReference type="InterPro" id="IPR035992">
    <property type="entry name" value="Ricin_B-like_lectins"/>
</dbReference>
<protein>
    <recommendedName>
        <fullName evidence="1">Ricin B lectin domain-containing protein</fullName>
    </recommendedName>
</protein>
<dbReference type="Gene3D" id="2.80.10.50">
    <property type="match status" value="1"/>
</dbReference>
<proteinExistence type="predicted"/>
<dbReference type="EMBL" id="BAAFRS010000041">
    <property type="protein sequence ID" value="GAB1219718.1"/>
    <property type="molecule type" value="Genomic_DNA"/>
</dbReference>